<feature type="region of interest" description="Disordered" evidence="10">
    <location>
        <begin position="221"/>
        <end position="248"/>
    </location>
</feature>
<feature type="region of interest" description="Disordered" evidence="10">
    <location>
        <begin position="292"/>
        <end position="373"/>
    </location>
</feature>
<dbReference type="SMART" id="SM00184">
    <property type="entry name" value="RING"/>
    <property type="match status" value="1"/>
</dbReference>
<evidence type="ECO:0000256" key="9">
    <source>
        <dbReference type="PROSITE-ProRule" id="PRU00175"/>
    </source>
</evidence>
<feature type="region of interest" description="Disordered" evidence="10">
    <location>
        <begin position="473"/>
        <end position="493"/>
    </location>
</feature>
<dbReference type="EC" id="2.3.2.27" evidence="3"/>
<feature type="region of interest" description="Disordered" evidence="10">
    <location>
        <begin position="110"/>
        <end position="130"/>
    </location>
</feature>
<evidence type="ECO:0000256" key="6">
    <source>
        <dbReference type="ARBA" id="ARBA00022771"/>
    </source>
</evidence>
<proteinExistence type="predicted"/>
<evidence type="ECO:0000259" key="11">
    <source>
        <dbReference type="PROSITE" id="PS50089"/>
    </source>
</evidence>
<feature type="compositionally biased region" description="Polar residues" evidence="10">
    <location>
        <begin position="338"/>
        <end position="369"/>
    </location>
</feature>
<dbReference type="EMBL" id="JAAARO010000006">
    <property type="protein sequence ID" value="KAF5747034.1"/>
    <property type="molecule type" value="Genomic_DNA"/>
</dbReference>
<sequence length="742" mass="80994">MWFCYFREHKKHKRQNCSRQLVLQLAYLRVYQRIFILSLMQGQRGTIGSLPEILEFSHGSSSGNPVVNQPICWNNIPNPVGNHMPNYMLAPNSEVAYVNSLNQEQQNLSGWSLGEPNFSGSQNEVSRGVQKREDALLASASAHSGTGQRSEEWQCDPPNVLSLGSVNMNPLFLRSSNADGIPQNLNLNADFGGDDHQASEFPNLNKSSGSVREHIQLAGSSNTFLPPSGSGGYLVQENDSRPNCSLDGRRASCKRKALEGSVGQSSMDGSSNYLQLTESSLWHGGSGRYNEGTSLSISSPSEQSNPRLCARTSDTVSGSMLTGSAEGSHRNFRLRINPPNQQEPTTLTLPSTGNAVRYSSVSTPQQSSRPIPVDHSLDLRSASASNSAMPQSQSTVIGVPPMLQNVQPFGWNDSSSSRAVTSAGSFVSNDRNAVRIEDVSSRSRARNIQERPMFVPATELRGRNQTTRNLTGAHTNIPGNAGSTATAGSSSGVHRLRAPHWVPHPHPPSRNTRRLPEYVRRSLFSSIGADSGGQNNSLLHSAAPSSDERALPSGAGNDGHHRLNSRSMSWMERHGDGALGISYPLRTLASVGEGRSRLVASEIRNVLELMRRGGNIRFEDVMLLDQSVFFGGADLHDRHRDMRLDVDNMSYEELLALEERIGNVNTGLSEEIILNRLKQRKYSTSVGTQQETEPCCVCQEEYNGGEDIGTLDCGHGFHAECIKQWLKHKNLCPICKTAGLAV</sequence>
<feature type="compositionally biased region" description="Polar residues" evidence="10">
    <location>
        <begin position="292"/>
        <end position="322"/>
    </location>
</feature>
<comment type="caution">
    <text evidence="12">The sequence shown here is derived from an EMBL/GenBank/DDBJ whole genome shotgun (WGS) entry which is preliminary data.</text>
</comment>
<dbReference type="SUPFAM" id="SSF57850">
    <property type="entry name" value="RING/U-box"/>
    <property type="match status" value="1"/>
</dbReference>
<evidence type="ECO:0000256" key="4">
    <source>
        <dbReference type="ARBA" id="ARBA00022679"/>
    </source>
</evidence>
<dbReference type="Pfam" id="PF13639">
    <property type="entry name" value="zf-RING_2"/>
    <property type="match status" value="1"/>
</dbReference>
<organism evidence="12 13">
    <name type="scientific">Tripterygium wilfordii</name>
    <name type="common">Thunder God vine</name>
    <dbReference type="NCBI Taxonomy" id="458696"/>
    <lineage>
        <taxon>Eukaryota</taxon>
        <taxon>Viridiplantae</taxon>
        <taxon>Streptophyta</taxon>
        <taxon>Embryophyta</taxon>
        <taxon>Tracheophyta</taxon>
        <taxon>Spermatophyta</taxon>
        <taxon>Magnoliopsida</taxon>
        <taxon>eudicotyledons</taxon>
        <taxon>Gunneridae</taxon>
        <taxon>Pentapetalae</taxon>
        <taxon>rosids</taxon>
        <taxon>fabids</taxon>
        <taxon>Celastrales</taxon>
        <taxon>Celastraceae</taxon>
        <taxon>Tripterygium</taxon>
    </lineage>
</organism>
<feature type="region of interest" description="Disordered" evidence="10">
    <location>
        <begin position="529"/>
        <end position="563"/>
    </location>
</feature>
<keyword evidence="8" id="KW-0862">Zinc</keyword>
<comment type="pathway">
    <text evidence="2">Protein modification; protein ubiquitination.</text>
</comment>
<dbReference type="Gene3D" id="3.30.40.10">
    <property type="entry name" value="Zinc/RING finger domain, C3HC4 (zinc finger)"/>
    <property type="match status" value="1"/>
</dbReference>
<dbReference type="InterPro" id="IPR045191">
    <property type="entry name" value="MBR1/2-like"/>
</dbReference>
<dbReference type="InterPro" id="IPR001841">
    <property type="entry name" value="Znf_RING"/>
</dbReference>
<evidence type="ECO:0000256" key="3">
    <source>
        <dbReference type="ARBA" id="ARBA00012483"/>
    </source>
</evidence>
<dbReference type="FunCoup" id="A0A7J7DLD0">
    <property type="interactions" value="1225"/>
</dbReference>
<accession>A0A7J7DLD0</accession>
<keyword evidence="7" id="KW-0833">Ubl conjugation pathway</keyword>
<gene>
    <name evidence="12" type="ORF">HS088_TW06G01211</name>
</gene>
<dbReference type="GO" id="GO:0010228">
    <property type="term" value="P:vegetative to reproductive phase transition of meristem"/>
    <property type="evidence" value="ECO:0007669"/>
    <property type="project" value="UniProtKB-ARBA"/>
</dbReference>
<evidence type="ECO:0000313" key="12">
    <source>
        <dbReference type="EMBL" id="KAF5747034.1"/>
    </source>
</evidence>
<keyword evidence="6 9" id="KW-0863">Zinc-finger</keyword>
<comment type="catalytic activity">
    <reaction evidence="1">
        <text>S-ubiquitinyl-[E2 ubiquitin-conjugating enzyme]-L-cysteine + [acceptor protein]-L-lysine = [E2 ubiquitin-conjugating enzyme]-L-cysteine + N(6)-ubiquitinyl-[acceptor protein]-L-lysine.</text>
        <dbReference type="EC" id="2.3.2.27"/>
    </reaction>
</comment>
<evidence type="ECO:0000256" key="1">
    <source>
        <dbReference type="ARBA" id="ARBA00000900"/>
    </source>
</evidence>
<protein>
    <recommendedName>
        <fullName evidence="3">RING-type E3 ubiquitin transferase</fullName>
        <ecNumber evidence="3">2.3.2.27</ecNumber>
    </recommendedName>
</protein>
<keyword evidence="13" id="KW-1185">Reference proteome</keyword>
<evidence type="ECO:0000313" key="13">
    <source>
        <dbReference type="Proteomes" id="UP000593562"/>
    </source>
</evidence>
<dbReference type="GO" id="GO:0061630">
    <property type="term" value="F:ubiquitin protein ligase activity"/>
    <property type="evidence" value="ECO:0007669"/>
    <property type="project" value="UniProtKB-EC"/>
</dbReference>
<evidence type="ECO:0000256" key="8">
    <source>
        <dbReference type="ARBA" id="ARBA00022833"/>
    </source>
</evidence>
<dbReference type="PROSITE" id="PS50089">
    <property type="entry name" value="ZF_RING_2"/>
    <property type="match status" value="1"/>
</dbReference>
<feature type="compositionally biased region" description="Low complexity" evidence="10">
    <location>
        <begin position="481"/>
        <end position="492"/>
    </location>
</feature>
<dbReference type="InParanoid" id="A0A7J7DLD0"/>
<dbReference type="GO" id="GO:0043161">
    <property type="term" value="P:proteasome-mediated ubiquitin-dependent protein catabolic process"/>
    <property type="evidence" value="ECO:0007669"/>
    <property type="project" value="UniProtKB-ARBA"/>
</dbReference>
<dbReference type="InterPro" id="IPR013083">
    <property type="entry name" value="Znf_RING/FYVE/PHD"/>
</dbReference>
<evidence type="ECO:0000256" key="2">
    <source>
        <dbReference type="ARBA" id="ARBA00004906"/>
    </source>
</evidence>
<reference evidence="12 13" key="1">
    <citation type="journal article" date="2020" name="Nat. Commun.">
        <title>Genome of Tripterygium wilfordii and identification of cytochrome P450 involved in triptolide biosynthesis.</title>
        <authorList>
            <person name="Tu L."/>
            <person name="Su P."/>
            <person name="Zhang Z."/>
            <person name="Gao L."/>
            <person name="Wang J."/>
            <person name="Hu T."/>
            <person name="Zhou J."/>
            <person name="Zhang Y."/>
            <person name="Zhao Y."/>
            <person name="Liu Y."/>
            <person name="Song Y."/>
            <person name="Tong Y."/>
            <person name="Lu Y."/>
            <person name="Yang J."/>
            <person name="Xu C."/>
            <person name="Jia M."/>
            <person name="Peters R.J."/>
            <person name="Huang L."/>
            <person name="Gao W."/>
        </authorList>
    </citation>
    <scope>NUCLEOTIDE SEQUENCE [LARGE SCALE GENOMIC DNA]</scope>
    <source>
        <strain evidence="13">cv. XIE 37</strain>
        <tissue evidence="12">Leaf</tissue>
    </source>
</reference>
<dbReference type="FunFam" id="3.30.40.10:FF:000309">
    <property type="entry name" value="E3 ubiquitin-protein ligase MBR2"/>
    <property type="match status" value="1"/>
</dbReference>
<dbReference type="PANTHER" id="PTHR22937">
    <property type="entry name" value="E3 UBIQUITIN-PROTEIN LIGASE RNF165"/>
    <property type="match status" value="1"/>
</dbReference>
<evidence type="ECO:0000256" key="7">
    <source>
        <dbReference type="ARBA" id="ARBA00022786"/>
    </source>
</evidence>
<evidence type="ECO:0000256" key="5">
    <source>
        <dbReference type="ARBA" id="ARBA00022723"/>
    </source>
</evidence>
<name>A0A7J7DLD0_TRIWF</name>
<feature type="domain" description="RING-type" evidence="11">
    <location>
        <begin position="695"/>
        <end position="736"/>
    </location>
</feature>
<evidence type="ECO:0000256" key="10">
    <source>
        <dbReference type="SAM" id="MobiDB-lite"/>
    </source>
</evidence>
<dbReference type="GO" id="GO:0008270">
    <property type="term" value="F:zinc ion binding"/>
    <property type="evidence" value="ECO:0007669"/>
    <property type="project" value="UniProtKB-KW"/>
</dbReference>
<keyword evidence="4" id="KW-0808">Transferase</keyword>
<keyword evidence="5" id="KW-0479">Metal-binding</keyword>
<dbReference type="PANTHER" id="PTHR22937:SF212">
    <property type="entry name" value="RING-TYPE E3 UBIQUITIN TRANSFERASE"/>
    <property type="match status" value="1"/>
</dbReference>
<dbReference type="AlphaFoldDB" id="A0A7J7DLD0"/>
<dbReference type="Proteomes" id="UP000593562">
    <property type="component" value="Unassembled WGS sequence"/>
</dbReference>